<dbReference type="AlphaFoldDB" id="A0AA41QS25"/>
<comment type="caution">
    <text evidence="2">The sequence shown here is derived from an EMBL/GenBank/DDBJ whole genome shotgun (WGS) entry which is preliminary data.</text>
</comment>
<evidence type="ECO:0000313" key="3">
    <source>
        <dbReference type="Proteomes" id="UP001156140"/>
    </source>
</evidence>
<name>A0AA41QS25_9HYPH</name>
<dbReference type="Pfam" id="PF11306">
    <property type="entry name" value="DUF3108"/>
    <property type="match status" value="1"/>
</dbReference>
<evidence type="ECO:0000256" key="1">
    <source>
        <dbReference type="SAM" id="SignalP"/>
    </source>
</evidence>
<feature type="chain" id="PRO_5041287474" evidence="1">
    <location>
        <begin position="25"/>
        <end position="262"/>
    </location>
</feature>
<evidence type="ECO:0000313" key="2">
    <source>
        <dbReference type="EMBL" id="MCI0129518.1"/>
    </source>
</evidence>
<protein>
    <submittedName>
        <fullName evidence="2">DUF3108 domain-containing protein</fullName>
    </submittedName>
</protein>
<dbReference type="InterPro" id="IPR021457">
    <property type="entry name" value="DUF3108"/>
</dbReference>
<proteinExistence type="predicted"/>
<gene>
    <name evidence="2" type="ORF">ML536_22010</name>
</gene>
<keyword evidence="3" id="KW-1185">Reference proteome</keyword>
<reference evidence="2" key="1">
    <citation type="submission" date="2022-03" db="EMBL/GenBank/DDBJ databases">
        <title>The complete genome sequence of a Methyloterrigena soli.</title>
        <authorList>
            <person name="Zi Z."/>
        </authorList>
    </citation>
    <scope>NUCLEOTIDE SEQUENCE</scope>
    <source>
        <strain evidence="2">M48</strain>
    </source>
</reference>
<dbReference type="RefSeq" id="WP_281737373.1">
    <property type="nucleotide sequence ID" value="NZ_JAKETQ010000005.1"/>
</dbReference>
<keyword evidence="1" id="KW-0732">Signal</keyword>
<organism evidence="2 3">
    <name type="scientific">Paradevosia shaoguanensis</name>
    <dbReference type="NCBI Taxonomy" id="1335043"/>
    <lineage>
        <taxon>Bacteria</taxon>
        <taxon>Pseudomonadati</taxon>
        <taxon>Pseudomonadota</taxon>
        <taxon>Alphaproteobacteria</taxon>
        <taxon>Hyphomicrobiales</taxon>
        <taxon>Devosiaceae</taxon>
        <taxon>Paradevosia</taxon>
    </lineage>
</organism>
<feature type="signal peptide" evidence="1">
    <location>
        <begin position="1"/>
        <end position="24"/>
    </location>
</feature>
<dbReference type="EMBL" id="JALAZD010000005">
    <property type="protein sequence ID" value="MCI0129518.1"/>
    <property type="molecule type" value="Genomic_DNA"/>
</dbReference>
<sequence length="262" mass="27810">MASLRPLRPLAALAFAALSLPAAAAPVSGTANYIVSLGGINIAEMAVNLNDDGRRYTMDVSANVAGLGSIVASGTASAQSAGSSAGASLVSQKFDLTTRANGEDFSIRVAYDGKNVESFVVTPPILDNVDRVPIERSQLSGVNDFLASFVLKGKALDKSLCAQKSRIFTGVERFDIAMAFAKEDVATSQRTGYQGPVILCNVRYTPVSGHFTTSQVTKYLADSDRILVWYAPMKETGYYIPYRVLLTTTMGDLSMVLTGLKG</sequence>
<dbReference type="Proteomes" id="UP001156140">
    <property type="component" value="Unassembled WGS sequence"/>
</dbReference>
<accession>A0AA41QS25</accession>